<reference evidence="6" key="1">
    <citation type="submission" date="2016-10" db="EMBL/GenBank/DDBJ databases">
        <authorList>
            <person name="Varghese N."/>
            <person name="Submissions S."/>
        </authorList>
    </citation>
    <scope>NUCLEOTIDE SEQUENCE [LARGE SCALE GENOMIC DNA]</scope>
    <source>
        <strain evidence="6">CGMCC 4.6609</strain>
    </source>
</reference>
<dbReference type="Pfam" id="PF08545">
    <property type="entry name" value="ACP_syn_III"/>
    <property type="match status" value="1"/>
</dbReference>
<dbReference type="Pfam" id="PF08541">
    <property type="entry name" value="ACP_syn_III_C"/>
    <property type="match status" value="1"/>
</dbReference>
<dbReference type="SUPFAM" id="SSF53901">
    <property type="entry name" value="Thiolase-like"/>
    <property type="match status" value="1"/>
</dbReference>
<dbReference type="RefSeq" id="WP_090105432.1">
    <property type="nucleotide sequence ID" value="NZ_FNIX01000036.1"/>
</dbReference>
<evidence type="ECO:0000313" key="5">
    <source>
        <dbReference type="EMBL" id="SDP98146.1"/>
    </source>
</evidence>
<sequence>MTDIASRVAAVSVHLPETVLSTEDLEARLAARNPDVEILHGAITKLSGVRYRHIAEPGCTTVELGIAAARKLLTEHNRSIDEIDLLIFCSVSLTLLEPATAHAVAAGLGASCHVFDVRNACNSFVTAMQVADSFIRTGTYRRVLVVAGEWTTPVMKWSFASQEDYLAACAGYTVSDAGAAMLLEASDEPGVLGAAFGADSSTWESAVVPVVQTNGTKTHQLGDFQVDGLRFARAFAEADLSIIPKTVAELGLSMSDFKVVCMHQPVDAVLTSLRDKFELREDQLVRVVSDHGNSAATCLPLQLAIAVEQGRVQRGDLVAMIGLASGFSYGVVVLKW</sequence>
<feature type="domain" description="Beta-ketoacyl-[acyl-carrier-protein] synthase III N-terminal" evidence="4">
    <location>
        <begin position="115"/>
        <end position="199"/>
    </location>
</feature>
<evidence type="ECO:0000313" key="6">
    <source>
        <dbReference type="Proteomes" id="UP000199691"/>
    </source>
</evidence>
<name>A0A1H0X6R5_9PSEU</name>
<protein>
    <submittedName>
        <fullName evidence="5">3-oxoacyl-[acyl-carrier-protein] synthase-3</fullName>
    </submittedName>
</protein>
<keyword evidence="2" id="KW-0012">Acyltransferase</keyword>
<dbReference type="PANTHER" id="PTHR34069">
    <property type="entry name" value="3-OXOACYL-[ACYL-CARRIER-PROTEIN] SYNTHASE 3"/>
    <property type="match status" value="1"/>
</dbReference>
<dbReference type="STRING" id="641025.SAMN05421507_1368"/>
<proteinExistence type="predicted"/>
<evidence type="ECO:0000256" key="1">
    <source>
        <dbReference type="ARBA" id="ARBA00022679"/>
    </source>
</evidence>
<feature type="domain" description="Beta-ketoacyl-[acyl-carrier-protein] synthase III C-terminal" evidence="3">
    <location>
        <begin position="248"/>
        <end position="336"/>
    </location>
</feature>
<dbReference type="OrthoDB" id="4758553at2"/>
<keyword evidence="6" id="KW-1185">Reference proteome</keyword>
<evidence type="ECO:0000259" key="3">
    <source>
        <dbReference type="Pfam" id="PF08541"/>
    </source>
</evidence>
<dbReference type="InterPro" id="IPR016039">
    <property type="entry name" value="Thiolase-like"/>
</dbReference>
<dbReference type="EMBL" id="FNIX01000036">
    <property type="protein sequence ID" value="SDP98146.1"/>
    <property type="molecule type" value="Genomic_DNA"/>
</dbReference>
<gene>
    <name evidence="5" type="ORF">SAMN05421507_1368</name>
</gene>
<dbReference type="InterPro" id="IPR013751">
    <property type="entry name" value="ACP_syn_III_N"/>
</dbReference>
<dbReference type="AlphaFoldDB" id="A0A1H0X6R5"/>
<dbReference type="InterPro" id="IPR013747">
    <property type="entry name" value="ACP_syn_III_C"/>
</dbReference>
<dbReference type="PANTHER" id="PTHR34069:SF3">
    <property type="entry name" value="ACYL-COA:ACYL-COA ALKYLTRANSFERASE"/>
    <property type="match status" value="1"/>
</dbReference>
<keyword evidence="1" id="KW-0808">Transferase</keyword>
<organism evidence="5 6">
    <name type="scientific">Lentzea jiangxiensis</name>
    <dbReference type="NCBI Taxonomy" id="641025"/>
    <lineage>
        <taxon>Bacteria</taxon>
        <taxon>Bacillati</taxon>
        <taxon>Actinomycetota</taxon>
        <taxon>Actinomycetes</taxon>
        <taxon>Pseudonocardiales</taxon>
        <taxon>Pseudonocardiaceae</taxon>
        <taxon>Lentzea</taxon>
    </lineage>
</organism>
<dbReference type="Proteomes" id="UP000199691">
    <property type="component" value="Unassembled WGS sequence"/>
</dbReference>
<dbReference type="GO" id="GO:0006633">
    <property type="term" value="P:fatty acid biosynthetic process"/>
    <property type="evidence" value="ECO:0007669"/>
    <property type="project" value="InterPro"/>
</dbReference>
<dbReference type="GO" id="GO:0004315">
    <property type="term" value="F:3-oxoacyl-[acyl-carrier-protein] synthase activity"/>
    <property type="evidence" value="ECO:0007669"/>
    <property type="project" value="InterPro"/>
</dbReference>
<dbReference type="GO" id="GO:0044550">
    <property type="term" value="P:secondary metabolite biosynthetic process"/>
    <property type="evidence" value="ECO:0007669"/>
    <property type="project" value="TreeGrafter"/>
</dbReference>
<evidence type="ECO:0000256" key="2">
    <source>
        <dbReference type="ARBA" id="ARBA00023315"/>
    </source>
</evidence>
<dbReference type="CDD" id="cd00830">
    <property type="entry name" value="KAS_III"/>
    <property type="match status" value="1"/>
</dbReference>
<accession>A0A1H0X6R5</accession>
<evidence type="ECO:0000259" key="4">
    <source>
        <dbReference type="Pfam" id="PF08545"/>
    </source>
</evidence>
<dbReference type="Gene3D" id="3.40.47.10">
    <property type="match status" value="2"/>
</dbReference>